<proteinExistence type="predicted"/>
<dbReference type="EMBL" id="CADCXU010001253">
    <property type="protein sequence ID" value="CAA9993820.1"/>
    <property type="molecule type" value="Genomic_DNA"/>
</dbReference>
<evidence type="ECO:0000256" key="1">
    <source>
        <dbReference type="SAM" id="MobiDB-lite"/>
    </source>
</evidence>
<feature type="region of interest" description="Disordered" evidence="1">
    <location>
        <begin position="179"/>
        <end position="205"/>
    </location>
</feature>
<organism evidence="2 3">
    <name type="scientific">Nesidiocoris tenuis</name>
    <dbReference type="NCBI Taxonomy" id="355587"/>
    <lineage>
        <taxon>Eukaryota</taxon>
        <taxon>Metazoa</taxon>
        <taxon>Ecdysozoa</taxon>
        <taxon>Arthropoda</taxon>
        <taxon>Hexapoda</taxon>
        <taxon>Insecta</taxon>
        <taxon>Pterygota</taxon>
        <taxon>Neoptera</taxon>
        <taxon>Paraneoptera</taxon>
        <taxon>Hemiptera</taxon>
        <taxon>Heteroptera</taxon>
        <taxon>Panheteroptera</taxon>
        <taxon>Cimicomorpha</taxon>
        <taxon>Miridae</taxon>
        <taxon>Dicyphina</taxon>
        <taxon>Nesidiocoris</taxon>
    </lineage>
</organism>
<name>A0A6H5FXB8_9HEMI</name>
<keyword evidence="3" id="KW-1185">Reference proteome</keyword>
<reference evidence="2 3" key="1">
    <citation type="submission" date="2020-02" db="EMBL/GenBank/DDBJ databases">
        <authorList>
            <person name="Ferguson B K."/>
        </authorList>
    </citation>
    <scope>NUCLEOTIDE SEQUENCE [LARGE SCALE GENOMIC DNA]</scope>
</reference>
<sequence>MEAVGAIRFDGCSRTSASPGYARVSRAARKEETSETHYPSSLDFVNTQERETCSSGHEFWIRRKRMEPFCKRALETEPRSSLNSVITATVELGGALMRYMAELCRMRRSLASKVQVKRIKITQNESLCKMAKCGGHLRNGWSRTEDWLLRTRRNMTTLQNGLCHLFVTLHGKLEGIALEGRGFPPPPNSKPTPSKERHRKGGNYRRNPITCECPPAVLSVVSPGVRVGAPLESNNSKLAKTRSQFRKLNAICLWKSITICSCNPNDNLCNGSIATTKTIASNAEYSP</sequence>
<protein>
    <submittedName>
        <fullName evidence="2">Uncharacterized protein</fullName>
    </submittedName>
</protein>
<accession>A0A6H5FXB8</accession>
<dbReference type="AlphaFoldDB" id="A0A6H5FXB8"/>
<evidence type="ECO:0000313" key="2">
    <source>
        <dbReference type="EMBL" id="CAA9993820.1"/>
    </source>
</evidence>
<evidence type="ECO:0000313" key="3">
    <source>
        <dbReference type="Proteomes" id="UP000479000"/>
    </source>
</evidence>
<gene>
    <name evidence="2" type="ORF">NTEN_LOCUS699</name>
</gene>
<dbReference type="Proteomes" id="UP000479000">
    <property type="component" value="Unassembled WGS sequence"/>
</dbReference>